<evidence type="ECO:0008006" key="2">
    <source>
        <dbReference type="Google" id="ProtNLM"/>
    </source>
</evidence>
<proteinExistence type="predicted"/>
<reference evidence="1" key="1">
    <citation type="journal article" date="2014" name="Genome Biol. Evol.">
        <title>Pangenome evidence for extensive interdomain horizontal transfer affecting lineage core and shell genes in uncultured planktonic thaumarchaeota and euryarchaeota.</title>
        <authorList>
            <person name="Deschamps P."/>
            <person name="Zivanovic Y."/>
            <person name="Moreira D."/>
            <person name="Rodriguez-Valera F."/>
            <person name="Lopez-Garcia P."/>
        </authorList>
    </citation>
    <scope>NUCLEOTIDE SEQUENCE</scope>
</reference>
<dbReference type="AlphaFoldDB" id="A0A075GZJ1"/>
<accession>A0A075GZJ1</accession>
<protein>
    <recommendedName>
        <fullName evidence="2">TPR repeat-containing protein</fullName>
    </recommendedName>
</protein>
<dbReference type="Gene3D" id="1.25.40.10">
    <property type="entry name" value="Tetratricopeptide repeat domain"/>
    <property type="match status" value="1"/>
</dbReference>
<evidence type="ECO:0000313" key="1">
    <source>
        <dbReference type="EMBL" id="AIF07707.1"/>
    </source>
</evidence>
<name>A0A075GZJ1_9ARCH</name>
<sequence length="212" mass="24015">MHSYQTIGGIQYYPIDCCIEALKRDPEYAEAWCELGLEIKKMNAGEATDKTLTGMDLFKDEPKITDDKRLYYAQINAANFCFDKAIEIEPKNVEAWYQKGSWAIHWQPPNITDGIECFLEVTKLDPNISKAWHNLANAYAKLVVFSHTRYSMAAAIPVGFGPVTELGIRSRILIAFREKNSGMLDFEATYRTFLSALSRGRPFIIVGSSLQI</sequence>
<organism evidence="1">
    <name type="scientific">uncultured marine thaumarchaeote KM3_23_E01</name>
    <dbReference type="NCBI Taxonomy" id="1456099"/>
    <lineage>
        <taxon>Archaea</taxon>
        <taxon>Nitrososphaerota</taxon>
        <taxon>environmental samples</taxon>
    </lineage>
</organism>
<dbReference type="EMBL" id="KF900810">
    <property type="protein sequence ID" value="AIF07707.1"/>
    <property type="molecule type" value="Genomic_DNA"/>
</dbReference>
<dbReference type="InterPro" id="IPR011990">
    <property type="entry name" value="TPR-like_helical_dom_sf"/>
</dbReference>
<dbReference type="SUPFAM" id="SSF48439">
    <property type="entry name" value="Protein prenylyltransferase"/>
    <property type="match status" value="1"/>
</dbReference>